<accession>A0AAW1ZKJ3</accession>
<reference evidence="1 2" key="1">
    <citation type="submission" date="2024-05" db="EMBL/GenBank/DDBJ databases">
        <title>A high-quality chromosomal-level genome assembly of Topmouth culter (Culter alburnus).</title>
        <authorList>
            <person name="Zhao H."/>
        </authorList>
    </citation>
    <scope>NUCLEOTIDE SEQUENCE [LARGE SCALE GENOMIC DNA]</scope>
    <source>
        <strain evidence="1">CATC2023</strain>
        <tissue evidence="1">Muscle</tissue>
    </source>
</reference>
<name>A0AAW1ZKJ3_CULAL</name>
<gene>
    <name evidence="1" type="ORF">ABG768_008693</name>
</gene>
<proteinExistence type="predicted"/>
<feature type="non-terminal residue" evidence="1">
    <location>
        <position position="1"/>
    </location>
</feature>
<dbReference type="Proteomes" id="UP001479290">
    <property type="component" value="Unassembled WGS sequence"/>
</dbReference>
<evidence type="ECO:0000313" key="2">
    <source>
        <dbReference type="Proteomes" id="UP001479290"/>
    </source>
</evidence>
<protein>
    <submittedName>
        <fullName evidence="1">Uncharacterized protein</fullName>
    </submittedName>
</protein>
<comment type="caution">
    <text evidence="1">The sequence shown here is derived from an EMBL/GenBank/DDBJ whole genome shotgun (WGS) entry which is preliminary data.</text>
</comment>
<keyword evidence="2" id="KW-1185">Reference proteome</keyword>
<dbReference type="AlphaFoldDB" id="A0AAW1ZKJ3"/>
<sequence length="84" mass="9275">RGDHVGQVVLRLASQRCQCRFAGLLKSDKQKERRIIVLKGSLGSQSVEKCAGCAIVSQPPVVFWQVYGPFSFLQRKSQAALSKV</sequence>
<dbReference type="EMBL" id="JAWDJR010000016">
    <property type="protein sequence ID" value="KAK9960859.1"/>
    <property type="molecule type" value="Genomic_DNA"/>
</dbReference>
<organism evidence="1 2">
    <name type="scientific">Culter alburnus</name>
    <name type="common">Topmouth culter</name>
    <dbReference type="NCBI Taxonomy" id="194366"/>
    <lineage>
        <taxon>Eukaryota</taxon>
        <taxon>Metazoa</taxon>
        <taxon>Chordata</taxon>
        <taxon>Craniata</taxon>
        <taxon>Vertebrata</taxon>
        <taxon>Euteleostomi</taxon>
        <taxon>Actinopterygii</taxon>
        <taxon>Neopterygii</taxon>
        <taxon>Teleostei</taxon>
        <taxon>Ostariophysi</taxon>
        <taxon>Cypriniformes</taxon>
        <taxon>Xenocyprididae</taxon>
        <taxon>Xenocypridinae</taxon>
        <taxon>Culter</taxon>
    </lineage>
</organism>
<evidence type="ECO:0000313" key="1">
    <source>
        <dbReference type="EMBL" id="KAK9960859.1"/>
    </source>
</evidence>